<comment type="caution">
    <text evidence="1">The sequence shown here is derived from an EMBL/GenBank/DDBJ whole genome shotgun (WGS) entry which is preliminary data.</text>
</comment>
<proteinExistence type="predicted"/>
<name>A0A375C7K0_9BURK</name>
<sequence>MTTLEAALVRHKCRCAFDRN</sequence>
<reference evidence="1" key="1">
    <citation type="submission" date="2018-01" db="EMBL/GenBank/DDBJ databases">
        <authorList>
            <person name="Clerissi C."/>
        </authorList>
    </citation>
    <scope>NUCLEOTIDE SEQUENCE</scope>
    <source>
        <strain evidence="1">Cupriavidus taiwanensis STM 3521</strain>
    </source>
</reference>
<evidence type="ECO:0000313" key="1">
    <source>
        <dbReference type="EMBL" id="SOY64170.1"/>
    </source>
</evidence>
<dbReference type="Proteomes" id="UP000256297">
    <property type="component" value="Chromosome CBM2589_a"/>
</dbReference>
<accession>A0A375C7K0</accession>
<gene>
    <name evidence="1" type="ORF">CBM2589_A70286</name>
</gene>
<dbReference type="EMBL" id="OFSP01000037">
    <property type="protein sequence ID" value="SOY64170.1"/>
    <property type="molecule type" value="Genomic_DNA"/>
</dbReference>
<protein>
    <submittedName>
        <fullName evidence="1">Uncharacterized protein</fullName>
    </submittedName>
</protein>
<dbReference type="AlphaFoldDB" id="A0A375C7K0"/>
<organism evidence="1">
    <name type="scientific">Cupriavidus taiwanensis</name>
    <dbReference type="NCBI Taxonomy" id="164546"/>
    <lineage>
        <taxon>Bacteria</taxon>
        <taxon>Pseudomonadati</taxon>
        <taxon>Pseudomonadota</taxon>
        <taxon>Betaproteobacteria</taxon>
        <taxon>Burkholderiales</taxon>
        <taxon>Burkholderiaceae</taxon>
        <taxon>Cupriavidus</taxon>
    </lineage>
</organism>